<dbReference type="InterPro" id="IPR006070">
    <property type="entry name" value="Sua5-like_dom"/>
</dbReference>
<keyword evidence="6 14" id="KW-0808">Transferase</keyword>
<dbReference type="SUPFAM" id="SSF55821">
    <property type="entry name" value="YrdC/RibB"/>
    <property type="match status" value="1"/>
</dbReference>
<dbReference type="GO" id="GO:0000049">
    <property type="term" value="F:tRNA binding"/>
    <property type="evidence" value="ECO:0007669"/>
    <property type="project" value="TreeGrafter"/>
</dbReference>
<feature type="binding site" evidence="15">
    <location>
        <position position="108"/>
    </location>
    <ligand>
        <name>ATP</name>
        <dbReference type="ChEBI" id="CHEBI:30616"/>
    </ligand>
</feature>
<evidence type="ECO:0000256" key="2">
    <source>
        <dbReference type="ARBA" id="ARBA00007663"/>
    </source>
</evidence>
<dbReference type="PROSITE" id="PS51163">
    <property type="entry name" value="YRDC"/>
    <property type="match status" value="1"/>
</dbReference>
<feature type="binding site" evidence="15">
    <location>
        <position position="81"/>
    </location>
    <ligand>
        <name>L-threonine</name>
        <dbReference type="ChEBI" id="CHEBI:57926"/>
    </ligand>
</feature>
<feature type="domain" description="YrdC-like" evidence="16">
    <location>
        <begin position="58"/>
        <end position="248"/>
    </location>
</feature>
<evidence type="ECO:0000256" key="15">
    <source>
        <dbReference type="PIRSR" id="PIRSR004930-1"/>
    </source>
</evidence>
<comment type="catalytic activity">
    <reaction evidence="12 14">
        <text>L-threonine + hydrogencarbonate + ATP = L-threonylcarbamoyladenylate + diphosphate + H2O</text>
        <dbReference type="Rhea" id="RHEA:36407"/>
        <dbReference type="ChEBI" id="CHEBI:15377"/>
        <dbReference type="ChEBI" id="CHEBI:17544"/>
        <dbReference type="ChEBI" id="CHEBI:30616"/>
        <dbReference type="ChEBI" id="CHEBI:33019"/>
        <dbReference type="ChEBI" id="CHEBI:57926"/>
        <dbReference type="ChEBI" id="CHEBI:73682"/>
        <dbReference type="EC" id="2.7.7.87"/>
    </reaction>
</comment>
<dbReference type="GO" id="GO:0005524">
    <property type="term" value="F:ATP binding"/>
    <property type="evidence" value="ECO:0007669"/>
    <property type="project" value="UniProtKB-UniRule"/>
</dbReference>
<reference evidence="17" key="2">
    <citation type="submission" date="2021-01" db="EMBL/GenBank/DDBJ databases">
        <authorList>
            <person name="Schikora-Tamarit M.A."/>
        </authorList>
    </citation>
    <scope>NUCLEOTIDE SEQUENCE</scope>
    <source>
        <strain evidence="17">CBS2887</strain>
    </source>
</reference>
<dbReference type="GO" id="GO:0061710">
    <property type="term" value="F:L-threonylcarbamoyladenylate synthase"/>
    <property type="evidence" value="ECO:0007669"/>
    <property type="project" value="UniProtKB-EC"/>
</dbReference>
<evidence type="ECO:0000256" key="6">
    <source>
        <dbReference type="ARBA" id="ARBA00022679"/>
    </source>
</evidence>
<dbReference type="PANTHER" id="PTHR17490:SF16">
    <property type="entry name" value="THREONYLCARBAMOYL-AMP SYNTHASE"/>
    <property type="match status" value="1"/>
</dbReference>
<feature type="binding site" evidence="15">
    <location>
        <position position="192"/>
    </location>
    <ligand>
        <name>ATP</name>
        <dbReference type="ChEBI" id="CHEBI:30616"/>
    </ligand>
</feature>
<dbReference type="Proteomes" id="UP000774326">
    <property type="component" value="Unassembled WGS sequence"/>
</dbReference>
<dbReference type="EC" id="2.7.7.87" evidence="3 14"/>
<feature type="binding site" evidence="15">
    <location>
        <position position="170"/>
    </location>
    <ligand>
        <name>L-threonine</name>
        <dbReference type="ChEBI" id="CHEBI:57926"/>
    </ligand>
</feature>
<keyword evidence="7 14" id="KW-0819">tRNA processing</keyword>
<evidence type="ECO:0000313" key="18">
    <source>
        <dbReference type="Proteomes" id="UP000774326"/>
    </source>
</evidence>
<dbReference type="InterPro" id="IPR005145">
    <property type="entry name" value="Sua5_C"/>
</dbReference>
<feature type="binding site" evidence="15">
    <location>
        <position position="200"/>
    </location>
    <ligand>
        <name>ATP</name>
        <dbReference type="ChEBI" id="CHEBI:30616"/>
    </ligand>
</feature>
<evidence type="ECO:0000256" key="8">
    <source>
        <dbReference type="ARBA" id="ARBA00022695"/>
    </source>
</evidence>
<evidence type="ECO:0000256" key="5">
    <source>
        <dbReference type="ARBA" id="ARBA00022490"/>
    </source>
</evidence>
<dbReference type="GO" id="GO:0003725">
    <property type="term" value="F:double-stranded RNA binding"/>
    <property type="evidence" value="ECO:0007669"/>
    <property type="project" value="UniProtKB-UniRule"/>
</dbReference>
<evidence type="ECO:0000256" key="10">
    <source>
        <dbReference type="ARBA" id="ARBA00022840"/>
    </source>
</evidence>
<evidence type="ECO:0000256" key="11">
    <source>
        <dbReference type="ARBA" id="ARBA00029774"/>
    </source>
</evidence>
<feature type="binding site" evidence="15">
    <location>
        <position position="166"/>
    </location>
    <ligand>
        <name>ATP</name>
        <dbReference type="ChEBI" id="CHEBI:30616"/>
    </ligand>
</feature>
<comment type="similarity">
    <text evidence="2 14">Belongs to the SUA5 family.</text>
</comment>
<evidence type="ECO:0000256" key="3">
    <source>
        <dbReference type="ARBA" id="ARBA00012584"/>
    </source>
</evidence>
<organism evidence="17 18">
    <name type="scientific">Wickerhamomyces pijperi</name>
    <name type="common">Yeast</name>
    <name type="synonym">Pichia pijperi</name>
    <dbReference type="NCBI Taxonomy" id="599730"/>
    <lineage>
        <taxon>Eukaryota</taxon>
        <taxon>Fungi</taxon>
        <taxon>Dikarya</taxon>
        <taxon>Ascomycota</taxon>
        <taxon>Saccharomycotina</taxon>
        <taxon>Saccharomycetes</taxon>
        <taxon>Phaffomycetales</taxon>
        <taxon>Wickerhamomycetaceae</taxon>
        <taxon>Wickerhamomyces</taxon>
    </lineage>
</organism>
<evidence type="ECO:0000256" key="4">
    <source>
        <dbReference type="ARBA" id="ARBA00015492"/>
    </source>
</evidence>
<keyword evidence="18" id="KW-1185">Reference proteome</keyword>
<dbReference type="EMBL" id="JAEUBG010003508">
    <property type="protein sequence ID" value="KAH3682681.1"/>
    <property type="molecule type" value="Genomic_DNA"/>
</dbReference>
<dbReference type="InterPro" id="IPR038385">
    <property type="entry name" value="Sua5/YwlC_C"/>
</dbReference>
<evidence type="ECO:0000313" key="17">
    <source>
        <dbReference type="EMBL" id="KAH3682681.1"/>
    </source>
</evidence>
<dbReference type="InterPro" id="IPR017945">
    <property type="entry name" value="DHBP_synth_RibB-like_a/b_dom"/>
</dbReference>
<name>A0A9P8TKY4_WICPI</name>
<dbReference type="NCBIfam" id="TIGR00057">
    <property type="entry name" value="L-threonylcarbamoyladenylate synthase"/>
    <property type="match status" value="1"/>
</dbReference>
<dbReference type="GO" id="GO:0002949">
    <property type="term" value="P:tRNA threonylcarbamoyladenosine modification"/>
    <property type="evidence" value="ECO:0007669"/>
    <property type="project" value="UniProtKB-ARBA"/>
</dbReference>
<feature type="binding site" evidence="15">
    <location>
        <position position="244"/>
    </location>
    <ligand>
        <name>ATP</name>
        <dbReference type="ChEBI" id="CHEBI:30616"/>
    </ligand>
</feature>
<evidence type="ECO:0000256" key="9">
    <source>
        <dbReference type="ARBA" id="ARBA00022741"/>
    </source>
</evidence>
<evidence type="ECO:0000256" key="12">
    <source>
        <dbReference type="ARBA" id="ARBA00048366"/>
    </source>
</evidence>
<evidence type="ECO:0000259" key="16">
    <source>
        <dbReference type="PROSITE" id="PS51163"/>
    </source>
</evidence>
<dbReference type="GO" id="GO:0006450">
    <property type="term" value="P:regulation of translational fidelity"/>
    <property type="evidence" value="ECO:0007669"/>
    <property type="project" value="TreeGrafter"/>
</dbReference>
<dbReference type="InterPro" id="IPR050156">
    <property type="entry name" value="TC-AMP_synthase_SUA5"/>
</dbReference>
<feature type="binding site" evidence="15">
    <location>
        <position position="113"/>
    </location>
    <ligand>
        <name>L-threonine</name>
        <dbReference type="ChEBI" id="CHEBI:57926"/>
    </ligand>
</feature>
<dbReference type="Pfam" id="PF03481">
    <property type="entry name" value="Sua5_C"/>
    <property type="match status" value="1"/>
</dbReference>
<evidence type="ECO:0000256" key="14">
    <source>
        <dbReference type="PIRNR" id="PIRNR004930"/>
    </source>
</evidence>
<dbReference type="AlphaFoldDB" id="A0A9P8TKY4"/>
<dbReference type="PIRSF" id="PIRSF004930">
    <property type="entry name" value="Tln_factor_SUA5"/>
    <property type="match status" value="1"/>
</dbReference>
<dbReference type="GO" id="GO:0005737">
    <property type="term" value="C:cytoplasm"/>
    <property type="evidence" value="ECO:0007669"/>
    <property type="project" value="UniProtKB-SubCell"/>
</dbReference>
<comment type="caution">
    <text evidence="17">The sequence shown here is derived from an EMBL/GenBank/DDBJ whole genome shotgun (WGS) entry which is preliminary data.</text>
</comment>
<keyword evidence="8 14" id="KW-0548">Nucleotidyltransferase</keyword>
<feature type="binding site" evidence="15">
    <location>
        <position position="230"/>
    </location>
    <ligand>
        <name>L-threonine</name>
        <dbReference type="ChEBI" id="CHEBI:57926"/>
    </ligand>
</feature>
<feature type="binding site" evidence="15">
    <location>
        <position position="104"/>
    </location>
    <ligand>
        <name>ATP</name>
        <dbReference type="ChEBI" id="CHEBI:30616"/>
    </ligand>
</feature>
<evidence type="ECO:0000256" key="1">
    <source>
        <dbReference type="ARBA" id="ARBA00004496"/>
    </source>
</evidence>
<dbReference type="PANTHER" id="PTHR17490">
    <property type="entry name" value="SUA5"/>
    <property type="match status" value="1"/>
</dbReference>
<dbReference type="Pfam" id="PF01300">
    <property type="entry name" value="Sua5_yciO_yrdC"/>
    <property type="match status" value="1"/>
</dbReference>
<comment type="function">
    <text evidence="13">Required for the formation of a threonylcarbamoyl group on adenosine at position 37 (t(6)A37) in tRNAs that read codons beginning with adenine. Likely catalyzes the conversion of L-threonine, HCO(3)(-)/CO(2) and ATP to give threonylcarbamoyl-AMP (TC-AMP) as the acyladenylate intermediate, with the release of diphosphate. Required for normal translation, by ensuring translation fidelity at the level of codon recognition, appropriate translation initiation selection and maintenance of reading frame. Also involved in telomere replication. Binds to single-stranded telomeric (ssTG) DNA and positively regulates telomere length.</text>
</comment>
<feature type="binding site" evidence="15">
    <location>
        <position position="190"/>
    </location>
    <ligand>
        <name>L-threonine</name>
        <dbReference type="ChEBI" id="CHEBI:57926"/>
    </ligand>
</feature>
<feature type="binding site" evidence="15">
    <location>
        <position position="288"/>
    </location>
    <ligand>
        <name>ATP</name>
        <dbReference type="ChEBI" id="CHEBI:30616"/>
    </ligand>
</feature>
<protein>
    <recommendedName>
        <fullName evidence="4 14">Threonylcarbamoyl-AMP synthase</fullName>
        <shortName evidence="14">TC-AMP synthase</shortName>
        <ecNumber evidence="3 14">2.7.7.87</ecNumber>
    </recommendedName>
    <alternativeName>
        <fullName evidence="11 14">L-threonylcarbamoyladenylate synthase</fullName>
    </alternativeName>
</protein>
<dbReference type="OrthoDB" id="412787at2759"/>
<comment type="subcellular location">
    <subcellularLocation>
        <location evidence="1 14">Cytoplasm</location>
    </subcellularLocation>
</comment>
<dbReference type="InterPro" id="IPR010923">
    <property type="entry name" value="T(6)A37_SUA5"/>
</dbReference>
<sequence length="392" mass="43053">MIKTIIHKSRHIFARTMTTQQQQNHQQMFQTKLLKVDPTSISFASSTGEPIFSDLETQTHLEEASALLSTTDNVVAFPTETVYGLGGNSFNDESIKNIYKAKNRPADNPLISHISSPSQIPRFFSVEIPEIYKPLIAKFWPGPLTILIPNVSNSQISQFTTAGQDTVAVRLPSHPIARALIHLSDCPIAAPSANASTRPSPTLASHVYHDLQGRIPVILDGDNAQVGVESTVVDGLSSPPMLLRPGGVSLEQIREFGGELWKDVVIAKKLSDDSLEPVKTPGMKYKHYSPTAKVVLVKDEDSIAEYIKEHGLEPDQTKLALLTCETFKGENFQGIVQSLGKSKAEISSNLFKALRYLDEELNVELIFVEQVGLSDEGLAIMNRLQKAASENI</sequence>
<dbReference type="Gene3D" id="3.90.870.10">
    <property type="entry name" value="DHBP synthase"/>
    <property type="match status" value="1"/>
</dbReference>
<reference evidence="17" key="1">
    <citation type="journal article" date="2021" name="Open Biol.">
        <title>Shared evolutionary footprints suggest mitochondrial oxidative damage underlies multiple complex I losses in fungi.</title>
        <authorList>
            <person name="Schikora-Tamarit M.A."/>
            <person name="Marcet-Houben M."/>
            <person name="Nosek J."/>
            <person name="Gabaldon T."/>
        </authorList>
    </citation>
    <scope>NUCLEOTIDE SEQUENCE</scope>
    <source>
        <strain evidence="17">CBS2887</strain>
    </source>
</reference>
<dbReference type="Gene3D" id="3.40.50.11030">
    <property type="entry name" value="Threonylcarbamoyl-AMP synthase, C-terminal domain"/>
    <property type="match status" value="1"/>
</dbReference>
<gene>
    <name evidence="17" type="ORF">WICPIJ_006344</name>
</gene>
<evidence type="ECO:0000256" key="7">
    <source>
        <dbReference type="ARBA" id="ARBA00022694"/>
    </source>
</evidence>
<accession>A0A9P8TKY4</accession>
<proteinExistence type="inferred from homology"/>
<dbReference type="FunFam" id="3.90.870.10:FF:000008">
    <property type="entry name" value="Threonylcarbamoyl-AMP synthase"/>
    <property type="match status" value="1"/>
</dbReference>
<evidence type="ECO:0000256" key="13">
    <source>
        <dbReference type="ARBA" id="ARBA00056339"/>
    </source>
</evidence>
<keyword evidence="9 14" id="KW-0547">Nucleotide-binding</keyword>
<keyword evidence="10 14" id="KW-0067">ATP-binding</keyword>
<keyword evidence="5 14" id="KW-0963">Cytoplasm</keyword>